<dbReference type="EMBL" id="JBHSZV010000034">
    <property type="protein sequence ID" value="MFC7062925.1"/>
    <property type="molecule type" value="Genomic_DNA"/>
</dbReference>
<proteinExistence type="predicted"/>
<evidence type="ECO:0000313" key="2">
    <source>
        <dbReference type="Proteomes" id="UP001596410"/>
    </source>
</evidence>
<evidence type="ECO:0000313" key="1">
    <source>
        <dbReference type="EMBL" id="MFC7062925.1"/>
    </source>
</evidence>
<protein>
    <recommendedName>
        <fullName evidence="3">DUF304 domain-containing protein</fullName>
    </recommendedName>
</protein>
<name>A0ABW2ELH1_9BACI</name>
<sequence length="114" mass="13373">MLNEKINPLIVLIVCVFFIVSVGKAVEYFRMTEKDYLRVEDERFSFYRGSVLPRKIIPLHLVKQVTQVNDVILLKLVKGSEKEIYLDWLAEKDVDDLKKVLAQRVNFDSKRTIT</sequence>
<evidence type="ECO:0008006" key="3">
    <source>
        <dbReference type="Google" id="ProtNLM"/>
    </source>
</evidence>
<dbReference type="Proteomes" id="UP001596410">
    <property type="component" value="Unassembled WGS sequence"/>
</dbReference>
<gene>
    <name evidence="1" type="ORF">ACFQIC_13860</name>
</gene>
<organism evidence="1 2">
    <name type="scientific">Halobacillus seohaensis</name>
    <dbReference type="NCBI Taxonomy" id="447421"/>
    <lineage>
        <taxon>Bacteria</taxon>
        <taxon>Bacillati</taxon>
        <taxon>Bacillota</taxon>
        <taxon>Bacilli</taxon>
        <taxon>Bacillales</taxon>
        <taxon>Bacillaceae</taxon>
        <taxon>Halobacillus</taxon>
    </lineage>
</organism>
<comment type="caution">
    <text evidence="1">The sequence shown here is derived from an EMBL/GenBank/DDBJ whole genome shotgun (WGS) entry which is preliminary data.</text>
</comment>
<keyword evidence="2" id="KW-1185">Reference proteome</keyword>
<accession>A0ABW2ELH1</accession>
<reference evidence="2" key="1">
    <citation type="journal article" date="2019" name="Int. J. Syst. Evol. Microbiol.">
        <title>The Global Catalogue of Microorganisms (GCM) 10K type strain sequencing project: providing services to taxonomists for standard genome sequencing and annotation.</title>
        <authorList>
            <consortium name="The Broad Institute Genomics Platform"/>
            <consortium name="The Broad Institute Genome Sequencing Center for Infectious Disease"/>
            <person name="Wu L."/>
            <person name="Ma J."/>
        </authorList>
    </citation>
    <scope>NUCLEOTIDE SEQUENCE [LARGE SCALE GENOMIC DNA]</scope>
    <source>
        <strain evidence="2">CGMCC 4.1621</strain>
    </source>
</reference>